<feature type="non-terminal residue" evidence="1">
    <location>
        <position position="1"/>
    </location>
</feature>
<organism evidence="1 2">
    <name type="scientific">Gigaspora margarita</name>
    <dbReference type="NCBI Taxonomy" id="4874"/>
    <lineage>
        <taxon>Eukaryota</taxon>
        <taxon>Fungi</taxon>
        <taxon>Fungi incertae sedis</taxon>
        <taxon>Mucoromycota</taxon>
        <taxon>Glomeromycotina</taxon>
        <taxon>Glomeromycetes</taxon>
        <taxon>Diversisporales</taxon>
        <taxon>Gigasporaceae</taxon>
        <taxon>Gigaspora</taxon>
    </lineage>
</organism>
<comment type="caution">
    <text evidence="1">The sequence shown here is derived from an EMBL/GenBank/DDBJ whole genome shotgun (WGS) entry which is preliminary data.</text>
</comment>
<reference evidence="1 2" key="1">
    <citation type="submission" date="2021-06" db="EMBL/GenBank/DDBJ databases">
        <authorList>
            <person name="Kallberg Y."/>
            <person name="Tangrot J."/>
            <person name="Rosling A."/>
        </authorList>
    </citation>
    <scope>NUCLEOTIDE SEQUENCE [LARGE SCALE GENOMIC DNA]</scope>
    <source>
        <strain evidence="1 2">120-4 pot B 10/14</strain>
    </source>
</reference>
<dbReference type="EMBL" id="CAJVQB010155774">
    <property type="protein sequence ID" value="CAG8856060.1"/>
    <property type="molecule type" value="Genomic_DNA"/>
</dbReference>
<evidence type="ECO:0000313" key="2">
    <source>
        <dbReference type="Proteomes" id="UP000789901"/>
    </source>
</evidence>
<feature type="non-terminal residue" evidence="1">
    <location>
        <position position="42"/>
    </location>
</feature>
<evidence type="ECO:0000313" key="1">
    <source>
        <dbReference type="EMBL" id="CAG8856060.1"/>
    </source>
</evidence>
<proteinExistence type="predicted"/>
<keyword evidence="2" id="KW-1185">Reference proteome</keyword>
<gene>
    <name evidence="1" type="ORF">GMARGA_LOCUS44881</name>
</gene>
<sequence>DSGDRARINLKKKNQMGNQRENDMMDIVKWFLEKWKQEPGWA</sequence>
<protein>
    <submittedName>
        <fullName evidence="1">40650_t:CDS:1</fullName>
    </submittedName>
</protein>
<name>A0ABN7XMU6_GIGMA</name>
<dbReference type="Proteomes" id="UP000789901">
    <property type="component" value="Unassembled WGS sequence"/>
</dbReference>
<accession>A0ABN7XMU6</accession>